<evidence type="ECO:0000256" key="1">
    <source>
        <dbReference type="SAM" id="MobiDB-lite"/>
    </source>
</evidence>
<gene>
    <name evidence="2" type="ORF">BECKTC1821E_GA0114239_102010</name>
</gene>
<accession>A0A450YM33</accession>
<sequence>MDLRTSPPDRPSPFGTRGQPVDNPSGCPPPAHILRPLAHRVHGLTTTDFYILFFGNRLDEESTSVSTIRIRRPQPGIAGTQKVGFSKTACIIMTINGYFAIQKIPSTFCLKFSGQETTGQNQRRRFFRAAFIEIPPEVRKLFRYMTNHARTISRLFRFFGLGS</sequence>
<reference evidence="2" key="1">
    <citation type="submission" date="2019-02" db="EMBL/GenBank/DDBJ databases">
        <authorList>
            <person name="Gruber-Vodicka R. H."/>
            <person name="Seah K. B. B."/>
        </authorList>
    </citation>
    <scope>NUCLEOTIDE SEQUENCE</scope>
    <source>
        <strain evidence="2">BECK_BZ125</strain>
    </source>
</reference>
<proteinExistence type="predicted"/>
<organism evidence="2">
    <name type="scientific">Candidatus Kentrum sp. TC</name>
    <dbReference type="NCBI Taxonomy" id="2126339"/>
    <lineage>
        <taxon>Bacteria</taxon>
        <taxon>Pseudomonadati</taxon>
        <taxon>Pseudomonadota</taxon>
        <taxon>Gammaproteobacteria</taxon>
        <taxon>Candidatus Kentrum</taxon>
    </lineage>
</organism>
<protein>
    <submittedName>
        <fullName evidence="2">Uncharacterized protein</fullName>
    </submittedName>
</protein>
<dbReference type="EMBL" id="CAADFT010000020">
    <property type="protein sequence ID" value="VFK42603.1"/>
    <property type="molecule type" value="Genomic_DNA"/>
</dbReference>
<feature type="region of interest" description="Disordered" evidence="1">
    <location>
        <begin position="1"/>
        <end position="28"/>
    </location>
</feature>
<name>A0A450YM33_9GAMM</name>
<evidence type="ECO:0000313" key="2">
    <source>
        <dbReference type="EMBL" id="VFK42603.1"/>
    </source>
</evidence>
<dbReference type="AlphaFoldDB" id="A0A450YM33"/>